<proteinExistence type="predicted"/>
<dbReference type="EMBL" id="JADGIZ020000013">
    <property type="protein sequence ID" value="KAL2917064.1"/>
    <property type="molecule type" value="Genomic_DNA"/>
</dbReference>
<dbReference type="Gene3D" id="1.10.238.10">
    <property type="entry name" value="EF-hand"/>
    <property type="match status" value="1"/>
</dbReference>
<dbReference type="InterPro" id="IPR051581">
    <property type="entry name" value="Ca-bind"/>
</dbReference>
<keyword evidence="1" id="KW-0479">Metal-binding</keyword>
<accession>A0ABR4NBZ6</accession>
<reference evidence="5 6" key="1">
    <citation type="submission" date="2023-09" db="EMBL/GenBank/DDBJ databases">
        <title>Pangenome analysis of Batrachochytrium dendrobatidis and related Chytrids.</title>
        <authorList>
            <person name="Yacoub M.N."/>
            <person name="Stajich J.E."/>
            <person name="James T.Y."/>
        </authorList>
    </citation>
    <scope>NUCLEOTIDE SEQUENCE [LARGE SCALE GENOMIC DNA]</scope>
    <source>
        <strain evidence="5 6">JEL0888</strain>
    </source>
</reference>
<name>A0ABR4NBZ6_9FUNG</name>
<gene>
    <name evidence="5" type="ORF">HK105_203496</name>
</gene>
<dbReference type="PANTHER" id="PTHR34524">
    <property type="entry name" value="CALCYPHOSIN"/>
    <property type="match status" value="1"/>
</dbReference>
<feature type="region of interest" description="Disordered" evidence="4">
    <location>
        <begin position="1"/>
        <end position="33"/>
    </location>
</feature>
<evidence type="ECO:0000313" key="5">
    <source>
        <dbReference type="EMBL" id="KAL2917064.1"/>
    </source>
</evidence>
<keyword evidence="3" id="KW-0106">Calcium</keyword>
<evidence type="ECO:0000256" key="3">
    <source>
        <dbReference type="ARBA" id="ARBA00022837"/>
    </source>
</evidence>
<sequence>MSYSQASSSTPSSTGSARPSATTPYPVLTPPPPQQTLFNRNARELSLVIPPGEGFFDRRRSSARLLEEAPSELTLPALAKISASLKSQHGQAVVQLYDLLSSRAGPAQQGGETDNIVDGMHLAECILNVTGVQLSPSEVQALAKTMSGRGNGIGIVEFITSLNGGLPSRRQGLVTQSFKQLISKPGGATINLRDVQAKFDANEHPRVRAGETTAQSVRRVFVDYWTRDRPDGEIRLVEWLFYFAGVSSSMESDAEFEQFMSRCWDARVQVVPAIPPSKVRRTRATMLRRIDYVVKHPNLLRSLLDLCIMRNPIAESVGSRDYLHYLLTDMFGLIGARLEEDTFQAVHKALSSEVESLRTVTDMEDVLRAALEKELQFLEYRVVARTTNS</sequence>
<dbReference type="Proteomes" id="UP001527925">
    <property type="component" value="Unassembled WGS sequence"/>
</dbReference>
<evidence type="ECO:0000256" key="4">
    <source>
        <dbReference type="SAM" id="MobiDB-lite"/>
    </source>
</evidence>
<organism evidence="5 6">
    <name type="scientific">Polyrhizophydium stewartii</name>
    <dbReference type="NCBI Taxonomy" id="2732419"/>
    <lineage>
        <taxon>Eukaryota</taxon>
        <taxon>Fungi</taxon>
        <taxon>Fungi incertae sedis</taxon>
        <taxon>Chytridiomycota</taxon>
        <taxon>Chytridiomycota incertae sedis</taxon>
        <taxon>Chytridiomycetes</taxon>
        <taxon>Rhizophydiales</taxon>
        <taxon>Rhizophydiales incertae sedis</taxon>
        <taxon>Polyrhizophydium</taxon>
    </lineage>
</organism>
<protein>
    <submittedName>
        <fullName evidence="5">Uncharacterized protein</fullName>
    </submittedName>
</protein>
<evidence type="ECO:0000256" key="1">
    <source>
        <dbReference type="ARBA" id="ARBA00022723"/>
    </source>
</evidence>
<feature type="compositionally biased region" description="Low complexity" evidence="4">
    <location>
        <begin position="1"/>
        <end position="26"/>
    </location>
</feature>
<keyword evidence="6" id="KW-1185">Reference proteome</keyword>
<keyword evidence="2" id="KW-0677">Repeat</keyword>
<dbReference type="PANTHER" id="PTHR34524:SF6">
    <property type="entry name" value="CALCYPHOSINE LIKE"/>
    <property type="match status" value="1"/>
</dbReference>
<evidence type="ECO:0000313" key="6">
    <source>
        <dbReference type="Proteomes" id="UP001527925"/>
    </source>
</evidence>
<evidence type="ECO:0000256" key="2">
    <source>
        <dbReference type="ARBA" id="ARBA00022737"/>
    </source>
</evidence>
<comment type="caution">
    <text evidence="5">The sequence shown here is derived from an EMBL/GenBank/DDBJ whole genome shotgun (WGS) entry which is preliminary data.</text>
</comment>